<name>A0AAD9GG09_9STRA</name>
<dbReference type="SUPFAM" id="SSF55681">
    <property type="entry name" value="Class II aaRS and biotin synthetases"/>
    <property type="match status" value="1"/>
</dbReference>
<dbReference type="Proteomes" id="UP001259832">
    <property type="component" value="Unassembled WGS sequence"/>
</dbReference>
<accession>A0AAD9GG09</accession>
<dbReference type="InterPro" id="IPR045864">
    <property type="entry name" value="aa-tRNA-synth_II/BPL/LPL"/>
</dbReference>
<proteinExistence type="predicted"/>
<protein>
    <submittedName>
        <fullName evidence="1">Glycine--tRNA ligase</fullName>
    </submittedName>
</protein>
<reference evidence="1" key="1">
    <citation type="submission" date="2023-08" db="EMBL/GenBank/DDBJ databases">
        <title>Reference Genome Resource for the Citrus Pathogen Phytophthora citrophthora.</title>
        <authorList>
            <person name="Moller H."/>
            <person name="Coetzee B."/>
            <person name="Rose L.J."/>
            <person name="Van Niekerk J.M."/>
        </authorList>
    </citation>
    <scope>NUCLEOTIDE SEQUENCE</scope>
    <source>
        <strain evidence="1">STE-U-9442</strain>
    </source>
</reference>
<keyword evidence="1" id="KW-0436">Ligase</keyword>
<keyword evidence="2" id="KW-1185">Reference proteome</keyword>
<dbReference type="EMBL" id="JASMQC010000019">
    <property type="protein sequence ID" value="KAK1937900.1"/>
    <property type="molecule type" value="Genomic_DNA"/>
</dbReference>
<dbReference type="GO" id="GO:0016874">
    <property type="term" value="F:ligase activity"/>
    <property type="evidence" value="ECO:0007669"/>
    <property type="project" value="UniProtKB-KW"/>
</dbReference>
<gene>
    <name evidence="1" type="ORF">P3T76_009637</name>
</gene>
<comment type="caution">
    <text evidence="1">The sequence shown here is derived from an EMBL/GenBank/DDBJ whole genome shotgun (WGS) entry which is preliminary data.</text>
</comment>
<sequence>MLHRNCVVRSALGASRRGFAKKSAADNLQERLVALCRHRGFIFPGSELYGGLANSFDYGPLGRIQFSKTLNADNVANCKL</sequence>
<evidence type="ECO:0000313" key="1">
    <source>
        <dbReference type="EMBL" id="KAK1937900.1"/>
    </source>
</evidence>
<organism evidence="1 2">
    <name type="scientific">Phytophthora citrophthora</name>
    <dbReference type="NCBI Taxonomy" id="4793"/>
    <lineage>
        <taxon>Eukaryota</taxon>
        <taxon>Sar</taxon>
        <taxon>Stramenopiles</taxon>
        <taxon>Oomycota</taxon>
        <taxon>Peronosporomycetes</taxon>
        <taxon>Peronosporales</taxon>
        <taxon>Peronosporaceae</taxon>
        <taxon>Phytophthora</taxon>
    </lineage>
</organism>
<dbReference type="Gene3D" id="3.30.930.10">
    <property type="entry name" value="Bira Bifunctional Protein, Domain 2"/>
    <property type="match status" value="1"/>
</dbReference>
<dbReference type="AlphaFoldDB" id="A0AAD9GG09"/>
<evidence type="ECO:0000313" key="2">
    <source>
        <dbReference type="Proteomes" id="UP001259832"/>
    </source>
</evidence>